<protein>
    <recommendedName>
        <fullName evidence="2">KAP NTPase domain-containing protein</fullName>
    </recommendedName>
</protein>
<dbReference type="SUPFAM" id="SSF52540">
    <property type="entry name" value="P-loop containing nucleoside triphosphate hydrolases"/>
    <property type="match status" value="1"/>
</dbReference>
<dbReference type="AlphaFoldDB" id="A0A6S6THB6"/>
<dbReference type="Gene3D" id="3.40.50.300">
    <property type="entry name" value="P-loop containing nucleotide triphosphate hydrolases"/>
    <property type="match status" value="1"/>
</dbReference>
<dbReference type="InterPro" id="IPR027417">
    <property type="entry name" value="P-loop_NTPase"/>
</dbReference>
<sequence>MSNKKKIELSLKKLILDNNQEFVAMLSGEWGIVKTYFWNEFQEKELKGQKEVVYISLFGLNSLDEIKNEVIFKISKYTKKLNKYRERIQNVKGGSLKVDDMGLSIGGAVINATLSLFSTTDFKNIVICFDDFERLSDSVSLKDVMGLISQFKEQKKCKIIMILNEEELDKLSNIEGKKHNEIFALYKEKIIDYSFFFKPSFDELFIVVKDEIKYFKTEWIQDFFAESKLQNLRIMKQIVFQLNHFQFIQAYHLNDRVIQEFVKIALNIFVFYAKSSYSCSEWLKLKEYKNKTIPLSYYSGNQSNIDEKEDEDNPEYEEKLLLYGNYGSSQNRASIELIVYNFIENYIVEDKNLKLLLKENNLNLEYYIVQDKLTQLIDRIQLDFQCNLKESSSKIYLLLEEYKESITSILSIDSFHFYMSIVKEHTDFNDDFENTIIREYIEKQPERRTRNLNSYESFIGKYYPKLLDYLKEIENKSRMKNITIDVLLDLFSRLDSGWEPNDYLILNNLSFINIRIILLNHLTSFLKL</sequence>
<evidence type="ECO:0008006" key="2">
    <source>
        <dbReference type="Google" id="ProtNLM"/>
    </source>
</evidence>
<proteinExistence type="predicted"/>
<accession>A0A6S6THB6</accession>
<dbReference type="EMBL" id="CACVAU010000055">
    <property type="protein sequence ID" value="CAA6818714.1"/>
    <property type="molecule type" value="Genomic_DNA"/>
</dbReference>
<name>A0A6S6THB6_9BACT</name>
<evidence type="ECO:0000313" key="1">
    <source>
        <dbReference type="EMBL" id="CAA6818714.1"/>
    </source>
</evidence>
<organism evidence="1">
    <name type="scientific">uncultured Sulfurovum sp</name>
    <dbReference type="NCBI Taxonomy" id="269237"/>
    <lineage>
        <taxon>Bacteria</taxon>
        <taxon>Pseudomonadati</taxon>
        <taxon>Campylobacterota</taxon>
        <taxon>Epsilonproteobacteria</taxon>
        <taxon>Campylobacterales</taxon>
        <taxon>Sulfurovaceae</taxon>
        <taxon>Sulfurovum</taxon>
        <taxon>environmental samples</taxon>
    </lineage>
</organism>
<reference evidence="1" key="1">
    <citation type="submission" date="2020-01" db="EMBL/GenBank/DDBJ databases">
        <authorList>
            <person name="Meier V. D."/>
            <person name="Meier V D."/>
        </authorList>
    </citation>
    <scope>NUCLEOTIDE SEQUENCE</scope>
    <source>
        <strain evidence="1">HLG_WM_MAG_05</strain>
    </source>
</reference>
<gene>
    <name evidence="1" type="ORF">HELGO_WM4937</name>
</gene>